<keyword evidence="2" id="KW-1185">Reference proteome</keyword>
<name>A0A2N7AV82_9LACO</name>
<evidence type="ECO:0000313" key="1">
    <source>
        <dbReference type="EMBL" id="PMD71486.1"/>
    </source>
</evidence>
<dbReference type="OrthoDB" id="2303321at2"/>
<evidence type="ECO:0000313" key="2">
    <source>
        <dbReference type="Proteomes" id="UP000235649"/>
    </source>
</evidence>
<protein>
    <submittedName>
        <fullName evidence="1">Uncharacterized protein</fullName>
    </submittedName>
</protein>
<accession>A0A2N7AV82</accession>
<dbReference type="EMBL" id="NIPR01000011">
    <property type="protein sequence ID" value="PMD71486.1"/>
    <property type="molecule type" value="Genomic_DNA"/>
</dbReference>
<proteinExistence type="predicted"/>
<comment type="caution">
    <text evidence="1">The sequence shown here is derived from an EMBL/GenBank/DDBJ whole genome shotgun (WGS) entry which is preliminary data.</text>
</comment>
<organism evidence="1 2">
    <name type="scientific">Companilactobacillus nuruki</name>
    <dbReference type="NCBI Taxonomy" id="1993540"/>
    <lineage>
        <taxon>Bacteria</taxon>
        <taxon>Bacillati</taxon>
        <taxon>Bacillota</taxon>
        <taxon>Bacilli</taxon>
        <taxon>Lactobacillales</taxon>
        <taxon>Lactobacillaceae</taxon>
        <taxon>Companilactobacillus</taxon>
    </lineage>
</organism>
<sequence>MKAKKLAPIPMESILNSRCNIRNEMTVGVYDEAREKLCDERGLSEGDIDAVLEYAEIFCPMNALVRTITPVVWEED</sequence>
<gene>
    <name evidence="1" type="ORF">CBP76_05080</name>
</gene>
<reference evidence="1 2" key="1">
    <citation type="submission" date="2017-05" db="EMBL/GenBank/DDBJ databases">
        <title>Lactobacillus nurukis nov., sp. nov., isolated from nuruk.</title>
        <authorList>
            <person name="Kim S.-J."/>
        </authorList>
    </citation>
    <scope>NUCLEOTIDE SEQUENCE [LARGE SCALE GENOMIC DNA]</scope>
    <source>
        <strain evidence="1 2">SYF10-1a</strain>
    </source>
</reference>
<dbReference type="AlphaFoldDB" id="A0A2N7AV82"/>
<dbReference type="Proteomes" id="UP000235649">
    <property type="component" value="Unassembled WGS sequence"/>
</dbReference>
<dbReference type="RefSeq" id="WP_102195861.1">
    <property type="nucleotide sequence ID" value="NZ_NIPR01000011.1"/>
</dbReference>